<dbReference type="Gene3D" id="3.40.50.300">
    <property type="entry name" value="P-loop containing nucleotide triphosphate hydrolases"/>
    <property type="match status" value="1"/>
</dbReference>
<evidence type="ECO:0000259" key="2">
    <source>
        <dbReference type="PROSITE" id="PS50880"/>
    </source>
</evidence>
<dbReference type="InterPro" id="IPR003593">
    <property type="entry name" value="AAA+_ATPase"/>
</dbReference>
<dbReference type="InterPro" id="IPR006171">
    <property type="entry name" value="TOPRIM_dom"/>
</dbReference>
<dbReference type="Pfam" id="PF13362">
    <property type="entry name" value="Toprim_3"/>
    <property type="match status" value="1"/>
</dbReference>
<protein>
    <recommendedName>
        <fullName evidence="2">Toprim domain-containing protein</fullName>
    </recommendedName>
</protein>
<feature type="region of interest" description="Disordered" evidence="1">
    <location>
        <begin position="645"/>
        <end position="683"/>
    </location>
</feature>
<dbReference type="STRING" id="1818881.A3196_12790"/>
<evidence type="ECO:0000313" key="3">
    <source>
        <dbReference type="EMBL" id="ODB97554.1"/>
    </source>
</evidence>
<dbReference type="PROSITE" id="PS50880">
    <property type="entry name" value="TOPRIM"/>
    <property type="match status" value="1"/>
</dbReference>
<dbReference type="AlphaFoldDB" id="A0A1E2USX5"/>
<feature type="domain" description="Toprim" evidence="2">
    <location>
        <begin position="187"/>
        <end position="281"/>
    </location>
</feature>
<sequence length="683" mass="74522">MSDYLNQFESAMRETGIEPPENLIADGELHRFSSNGRPSDSAGYYILHGDGIPAGHFGCWRTGISQDWRADTGQAFSPEEKREYAQRMERIREKRAAEDQKRKAQARQNAEEKWTNAKPETGAHKYLLNKGVSGHGLRSDGYNLLVPMRDAKGTLHSIQTIDPNGSKKFLSGGRVKGCYYPIGKPNGALCIAEGFATGASIHETTGKAVAVAFNSGNLKPVAEALRKKLPNIKLILCADDDVNTEGNPGITKATEAAKAVGGVVVVPDFGENRPECATDFNDLHQHRGLEAVKASFKTTRSIDDVKVKDTENSLSVKLIQGDSLTPEPIQWLWDGWLAAGKMHIVAGVPGTGKTTLCLALAASITIGGRWPDGTKAEKGHVLIWSGEDDPQDTLIPRLHACGADLSRIHFVTSVHKEGDSRPFDPAHDVPHLRKQLEAMRVPIKLMIVDPIVSATSGDSHKNAETRRSLQPLVDLAQSIRCALIGITHFTKGTAGRDPLDRVTGSLAFGALARLVMVAAKNPEDEKRVFMRAKSNIGADHGGFYYDLEQVELPNFPGVSTSQLLWGEAIDGTAREMLAETETTDDSEHKSAMNDAIEFLTTLLKDGPVQSKQIRKDVDQAGHSWATVKRAKKLLGIEANKDGMNGKWSWSLPPKGLKNPEGSHTNSMRAFEKNEPLRENSESF</sequence>
<dbReference type="SMART" id="SM00382">
    <property type="entry name" value="AAA"/>
    <property type="match status" value="1"/>
</dbReference>
<dbReference type="SMART" id="SM00493">
    <property type="entry name" value="TOPRIM"/>
    <property type="match status" value="1"/>
</dbReference>
<dbReference type="InterPro" id="IPR027417">
    <property type="entry name" value="P-loop_NTPase"/>
</dbReference>
<evidence type="ECO:0000256" key="1">
    <source>
        <dbReference type="SAM" id="MobiDB-lite"/>
    </source>
</evidence>
<accession>A0A1E2USX5</accession>
<reference evidence="3 4" key="1">
    <citation type="submission" date="2016-03" db="EMBL/GenBank/DDBJ databases">
        <title>Chemosynthetic sulphur-oxidizing symbionts of marine invertebrate animals are capable of nitrogen fixation.</title>
        <authorList>
            <person name="Petersen J.M."/>
            <person name="Kemper A."/>
            <person name="Gruber-Vodicka H."/>
            <person name="Cardini U."/>
            <person name="Geest Mvander."/>
            <person name="Kleiner M."/>
            <person name="Bulgheresi S."/>
            <person name="Fussmann M."/>
            <person name="Herbold C."/>
            <person name="Seah B.K.B."/>
            <person name="Antony C.Paul."/>
            <person name="Liu D."/>
            <person name="Belitz A."/>
            <person name="Weber M."/>
        </authorList>
    </citation>
    <scope>NUCLEOTIDE SEQUENCE [LARGE SCALE GENOMIC DNA]</scope>
    <source>
        <strain evidence="3">G_D</strain>
    </source>
</reference>
<dbReference type="SUPFAM" id="SSF52540">
    <property type="entry name" value="P-loop containing nucleoside triphosphate hydrolases"/>
    <property type="match status" value="1"/>
</dbReference>
<dbReference type="InterPro" id="IPR034154">
    <property type="entry name" value="TOPRIM_DnaG/twinkle"/>
</dbReference>
<gene>
    <name evidence="3" type="ORF">A3196_12790</name>
</gene>
<feature type="compositionally biased region" description="Basic and acidic residues" evidence="1">
    <location>
        <begin position="669"/>
        <end position="683"/>
    </location>
</feature>
<dbReference type="CDD" id="cd01029">
    <property type="entry name" value="TOPRIM_primases"/>
    <property type="match status" value="1"/>
</dbReference>
<keyword evidence="4" id="KW-1185">Reference proteome</keyword>
<name>A0A1E2USX5_9GAMM</name>
<evidence type="ECO:0000313" key="4">
    <source>
        <dbReference type="Proteomes" id="UP000094849"/>
    </source>
</evidence>
<proteinExistence type="predicted"/>
<feature type="compositionally biased region" description="Basic and acidic residues" evidence="1">
    <location>
        <begin position="92"/>
        <end position="102"/>
    </location>
</feature>
<feature type="region of interest" description="Disordered" evidence="1">
    <location>
        <begin position="92"/>
        <end position="115"/>
    </location>
</feature>
<dbReference type="RefSeq" id="WP_069014340.1">
    <property type="nucleotide sequence ID" value="NZ_LVJW01000003.1"/>
</dbReference>
<organism evidence="3 4">
    <name type="scientific">Candidatus Thiodiazotropha endoloripes</name>
    <dbReference type="NCBI Taxonomy" id="1818881"/>
    <lineage>
        <taxon>Bacteria</taxon>
        <taxon>Pseudomonadati</taxon>
        <taxon>Pseudomonadota</taxon>
        <taxon>Gammaproteobacteria</taxon>
        <taxon>Chromatiales</taxon>
        <taxon>Sedimenticolaceae</taxon>
        <taxon>Candidatus Thiodiazotropha</taxon>
    </lineage>
</organism>
<dbReference type="EMBL" id="LVJZ01000003">
    <property type="protein sequence ID" value="ODB97554.1"/>
    <property type="molecule type" value="Genomic_DNA"/>
</dbReference>
<dbReference type="Pfam" id="PF13481">
    <property type="entry name" value="AAA_25"/>
    <property type="match status" value="1"/>
</dbReference>
<comment type="caution">
    <text evidence="3">The sequence shown here is derived from an EMBL/GenBank/DDBJ whole genome shotgun (WGS) entry which is preliminary data.</text>
</comment>
<dbReference type="Proteomes" id="UP000094849">
    <property type="component" value="Unassembled WGS sequence"/>
</dbReference>